<keyword evidence="3" id="KW-1185">Reference proteome</keyword>
<evidence type="ECO:0000256" key="1">
    <source>
        <dbReference type="SAM" id="SignalP"/>
    </source>
</evidence>
<evidence type="ECO:0000313" key="3">
    <source>
        <dbReference type="Proteomes" id="UP000309872"/>
    </source>
</evidence>
<dbReference type="RefSeq" id="WP_136822490.1">
    <property type="nucleotide sequence ID" value="NZ_BMJX01000007.1"/>
</dbReference>
<organism evidence="2 3">
    <name type="scientific">Sphingobacterium alkalisoli</name>
    <dbReference type="NCBI Taxonomy" id="1874115"/>
    <lineage>
        <taxon>Bacteria</taxon>
        <taxon>Pseudomonadati</taxon>
        <taxon>Bacteroidota</taxon>
        <taxon>Sphingobacteriia</taxon>
        <taxon>Sphingobacteriales</taxon>
        <taxon>Sphingobacteriaceae</taxon>
        <taxon>Sphingobacterium</taxon>
    </lineage>
</organism>
<dbReference type="OrthoDB" id="930568at2"/>
<feature type="signal peptide" evidence="1">
    <location>
        <begin position="1"/>
        <end position="23"/>
    </location>
</feature>
<sequence>MKNLFFGLCALIFLMGVISTATGSPAVACGIGALSIVSAFIPKVQGVLLFSNISPDVSALSAYAGKFQKKIYRKFENSLDFFKDLNTYYNVKSATNLTKLAVNGEPRPFTGIFSPPSGDIVYSDQKLTVDKWQRDFQVMPDNYRGTYLEDLRGAGENANNMNFPSHVFDAVAETLAGNINDVVPWHGVGVDGFEAFNPATAYAVGAFVKYTVGDVLKYYEVKTLTIAGETPISAPDKFISGQVKAITEGLGTKLRKARTNGLIPNVASTGVITKADAYEQLLSVWYEAPEWVKIKGGTMRISYNVLELLLASFQDISKYTEKDGTLTYLPLTNKKCKLLPCSWITKSDMVTVSPDHNLLAATDLESDYRVIRTIPQMFHLDYSMTGVLGFGIQDFDVLSINDRN</sequence>
<dbReference type="Proteomes" id="UP000309872">
    <property type="component" value="Unassembled WGS sequence"/>
</dbReference>
<protein>
    <recommendedName>
        <fullName evidence="4">DUF2184 domain-containing protein</fullName>
    </recommendedName>
</protein>
<feature type="chain" id="PRO_5020352496" description="DUF2184 domain-containing protein" evidence="1">
    <location>
        <begin position="24"/>
        <end position="404"/>
    </location>
</feature>
<evidence type="ECO:0000313" key="2">
    <source>
        <dbReference type="EMBL" id="TJY62703.1"/>
    </source>
</evidence>
<evidence type="ECO:0008006" key="4">
    <source>
        <dbReference type="Google" id="ProtNLM"/>
    </source>
</evidence>
<accession>A0A4U0GUL0</accession>
<name>A0A4U0GUL0_9SPHI</name>
<proteinExistence type="predicted"/>
<dbReference type="EMBL" id="SUKA01000007">
    <property type="protein sequence ID" value="TJY62703.1"/>
    <property type="molecule type" value="Genomic_DNA"/>
</dbReference>
<reference evidence="2 3" key="1">
    <citation type="submission" date="2019-04" db="EMBL/GenBank/DDBJ databases">
        <title>Sphingobacterium olei sp. nov., isolated from oil-contaminated soil.</title>
        <authorList>
            <person name="Liu B."/>
        </authorList>
    </citation>
    <scope>NUCLEOTIDE SEQUENCE [LARGE SCALE GENOMIC DNA]</scope>
    <source>
        <strain evidence="2 3">Y3L14</strain>
    </source>
</reference>
<dbReference type="AlphaFoldDB" id="A0A4U0GUL0"/>
<keyword evidence="1" id="KW-0732">Signal</keyword>
<comment type="caution">
    <text evidence="2">The sequence shown here is derived from an EMBL/GenBank/DDBJ whole genome shotgun (WGS) entry which is preliminary data.</text>
</comment>
<gene>
    <name evidence="2" type="ORF">FAZ19_19740</name>
</gene>